<comment type="caution">
    <text evidence="2">The sequence shown here is derived from an EMBL/GenBank/DDBJ whole genome shotgun (WGS) entry which is preliminary data.</text>
</comment>
<dbReference type="GeneID" id="65079421"/>
<dbReference type="VEuPathDB" id="FungiDB:FMAN_00148"/>
<organism evidence="2 3">
    <name type="scientific">Fusarium mangiferae</name>
    <name type="common">Mango malformation disease fungus</name>
    <dbReference type="NCBI Taxonomy" id="192010"/>
    <lineage>
        <taxon>Eukaryota</taxon>
        <taxon>Fungi</taxon>
        <taxon>Dikarya</taxon>
        <taxon>Ascomycota</taxon>
        <taxon>Pezizomycotina</taxon>
        <taxon>Sordariomycetes</taxon>
        <taxon>Hypocreomycetidae</taxon>
        <taxon>Hypocreales</taxon>
        <taxon>Nectriaceae</taxon>
        <taxon>Fusarium</taxon>
        <taxon>Fusarium fujikuroi species complex</taxon>
    </lineage>
</organism>
<dbReference type="Proteomes" id="UP000184255">
    <property type="component" value="Unassembled WGS sequence"/>
</dbReference>
<gene>
    <name evidence="2" type="ORF">FMAN_00148</name>
</gene>
<protein>
    <submittedName>
        <fullName evidence="2">Uncharacterized protein</fullName>
    </submittedName>
</protein>
<reference evidence="3" key="1">
    <citation type="journal article" date="2016" name="Genome Biol. Evol.">
        <title>Comparative 'omics' of the Fusarium fujikuroi species complex highlights differences in genetic potential and metabolite synthesis.</title>
        <authorList>
            <person name="Niehaus E.-M."/>
            <person name="Muensterkoetter M."/>
            <person name="Proctor R.H."/>
            <person name="Brown D.W."/>
            <person name="Sharon A."/>
            <person name="Idan Y."/>
            <person name="Oren-Young L."/>
            <person name="Sieber C.M."/>
            <person name="Novak O."/>
            <person name="Pencik A."/>
            <person name="Tarkowska D."/>
            <person name="Hromadova K."/>
            <person name="Freeman S."/>
            <person name="Maymon M."/>
            <person name="Elazar M."/>
            <person name="Youssef S.A."/>
            <person name="El-Shabrawy E.S.M."/>
            <person name="Shalaby A.B.A."/>
            <person name="Houterman P."/>
            <person name="Brock N.L."/>
            <person name="Burkhardt I."/>
            <person name="Tsavkelova E.A."/>
            <person name="Dickschat J.S."/>
            <person name="Galuszka P."/>
            <person name="Gueldener U."/>
            <person name="Tudzynski B."/>
        </authorList>
    </citation>
    <scope>NUCLEOTIDE SEQUENCE [LARGE SCALE GENOMIC DNA]</scope>
    <source>
        <strain evidence="3">MRC7560</strain>
    </source>
</reference>
<name>A0A1L7U3W1_FUSMA</name>
<feature type="region of interest" description="Disordered" evidence="1">
    <location>
        <begin position="1"/>
        <end position="26"/>
    </location>
</feature>
<accession>A0A1L7U3W1</accession>
<dbReference type="EMBL" id="FCQH01000013">
    <property type="protein sequence ID" value="CVL02645.1"/>
    <property type="molecule type" value="Genomic_DNA"/>
</dbReference>
<feature type="compositionally biased region" description="Low complexity" evidence="1">
    <location>
        <begin position="1"/>
        <end position="13"/>
    </location>
</feature>
<dbReference type="AlphaFoldDB" id="A0A1L7U3W1"/>
<evidence type="ECO:0000256" key="1">
    <source>
        <dbReference type="SAM" id="MobiDB-lite"/>
    </source>
</evidence>
<evidence type="ECO:0000313" key="2">
    <source>
        <dbReference type="EMBL" id="CVL02645.1"/>
    </source>
</evidence>
<sequence>MSSEQSPSQNPESRSSDMETSQKSQPVTLDLLPTEVLLLISGEPGKDQNIISAADFKALCLLSPPLHQVYLPFYYLGDNSGAFRQALRKADVKAMERCAQFGAAPDTRWELPESGGCQCISERRHTHHRPIDELLECLYLGETPIDKCADALEWLLQRQFDMKEQQDQPWYAANDYCDHVPEFLLMILSKSPDRARTEGICQMIKMLHSHGYSLPHNMNFDSFMCRSWEDVGLVRYITGPLDVALRSHCPPYLLELVLRDYARRLVDFEVTYEELPHPLMQRWAGKYRLQEPEHLLFGGGVVETVDKPWWKLTNVLHTVWGLFLDLMDSSTAWAEEYRGEAADVFAKKIEILNEYRVLNQLEENMLRGIVQAMRFMTTPTKASCNGVVSDSDSQRCWEALYSAIIPFETIEEHWFLDYWDLIDPNISLGFP</sequence>
<dbReference type="RefSeq" id="XP_041687691.1">
    <property type="nucleotide sequence ID" value="XM_041821963.1"/>
</dbReference>
<keyword evidence="3" id="KW-1185">Reference proteome</keyword>
<evidence type="ECO:0000313" key="3">
    <source>
        <dbReference type="Proteomes" id="UP000184255"/>
    </source>
</evidence>
<proteinExistence type="predicted"/>